<feature type="transmembrane region" description="Helical" evidence="1">
    <location>
        <begin position="227"/>
        <end position="252"/>
    </location>
</feature>
<reference evidence="2 3" key="1">
    <citation type="submission" date="2012-01" db="EMBL/GenBank/DDBJ databases">
        <title>The Genome Sequence of Helcococcus kunzii ATCC 51366.</title>
        <authorList>
            <consortium name="The Broad Institute Genome Sequencing Platform"/>
            <person name="Earl A."/>
            <person name="Ward D."/>
            <person name="Feldgarden M."/>
            <person name="Gevers D."/>
            <person name="Huys G."/>
            <person name="Young S.K."/>
            <person name="Zeng Q."/>
            <person name="Gargeya S."/>
            <person name="Fitzgerald M."/>
            <person name="Haas B."/>
            <person name="Abouelleil A."/>
            <person name="Alvarado L."/>
            <person name="Arachchi H.M."/>
            <person name="Berlin A."/>
            <person name="Chapman S.B."/>
            <person name="Gearin G."/>
            <person name="Goldberg J."/>
            <person name="Griggs A."/>
            <person name="Gujja S."/>
            <person name="Hansen M."/>
            <person name="Heiman D."/>
            <person name="Howarth C."/>
            <person name="Larimer J."/>
            <person name="Lui A."/>
            <person name="MacDonald P.J.P."/>
            <person name="McCowen C."/>
            <person name="Montmayeur A."/>
            <person name="Murphy C."/>
            <person name="Neiman D."/>
            <person name="Pearson M."/>
            <person name="Priest M."/>
            <person name="Roberts A."/>
            <person name="Saif S."/>
            <person name="Shea T."/>
            <person name="Sisk P."/>
            <person name="Stolte C."/>
            <person name="Sykes S."/>
            <person name="Wortman J."/>
            <person name="Nusbaum C."/>
            <person name="Birren B."/>
        </authorList>
    </citation>
    <scope>NUCLEOTIDE SEQUENCE [LARGE SCALE GENOMIC DNA]</scope>
    <source>
        <strain evidence="2 3">ATCC 51366</strain>
    </source>
</reference>
<dbReference type="Proteomes" id="UP000004191">
    <property type="component" value="Unassembled WGS sequence"/>
</dbReference>
<feature type="transmembrane region" description="Helical" evidence="1">
    <location>
        <begin position="670"/>
        <end position="698"/>
    </location>
</feature>
<keyword evidence="1" id="KW-0472">Membrane</keyword>
<feature type="transmembrane region" description="Helical" evidence="1">
    <location>
        <begin position="740"/>
        <end position="764"/>
    </location>
</feature>
<gene>
    <name evidence="2" type="ORF">HMPREF9709_00294</name>
</gene>
<evidence type="ECO:0000313" key="3">
    <source>
        <dbReference type="Proteomes" id="UP000004191"/>
    </source>
</evidence>
<sequence>MIKFEFKKLFKQKIIYYLFIFSIIMSIFVLYRTDKIEIEKEFREYNTLPADYIISTAVNRQFLDNQNIADELFKIYTEKAELSNPYSSKFLDYTKIAYDKKDKVEKQQILERITKIDFEFFKDAQKFVNKYNIKFEEGERQTWEWAVYEHKYSEENGTYPKSVFHSYLSTNFARVFIYNSNIIFGYPFLFFLVLIFYNIILHEKEEGTIEFLKINAINLKKIINAKFLTMLFVILLYPIIVFSIMIIISYFIGYKIDGFNEIYRIFDSSRIRFIGAKELLAKIVFTYIVISSIFSTIIILINLKVKNKNFALLTLSSLLFIGNILTEKFSLFNNSFNIFYGMDYIRFITGRIVDKAHNNYYDVQEIYPKNIYMLPLLLGIVFIIHSILNYKDNILTKSYSDKGIKIKPKNLLTFEIKKIFMANNLVFLTLLLIILAVYNYIILNNENDSFNKFFYEKATRVTDLKNNINRIETDLERHKKETMKSLKMSEQQVESEDIAYKLKRKNLDNQIEQYNAMKNIVDAYKRGNSQAYYENMLKNSKYMFEMFSGESFEYKFSTRQLSKMSRFEHEAKLKYALEHKLKPVEINSFEYSEYENFVNENIKLTSMKNESIKSNSPLFVLKILNREYKIETIIFALIILFIFNGYVIDKETNRSIDLYNLQPISKFKNHLLRIFSQILVALILVLLFYGIIFIISYFNAGIGEINYPVVEYMKIATNKELLSSSEFAKTINLIPLWKYFIRYIFIFLLQLTFICSLITFISISSKNKKELLIKFIVIIFSGLAINVLIKSNIINLFNPITYLNTSEIANNSLMLHEKNPMIIINNSIKILSMWTIIMSLFGGIFSKIKNQ</sequence>
<evidence type="ECO:0008006" key="4">
    <source>
        <dbReference type="Google" id="ProtNLM"/>
    </source>
</evidence>
<feature type="transmembrane region" description="Helical" evidence="1">
    <location>
        <begin position="14"/>
        <end position="31"/>
    </location>
</feature>
<evidence type="ECO:0000313" key="2">
    <source>
        <dbReference type="EMBL" id="EHR35603.1"/>
    </source>
</evidence>
<dbReference type="PATRIC" id="fig|883114.3.peg.289"/>
<dbReference type="HOGENOM" id="CLU_335176_0_0_9"/>
<feature type="transmembrane region" description="Helical" evidence="1">
    <location>
        <begin position="419"/>
        <end position="441"/>
    </location>
</feature>
<dbReference type="OrthoDB" id="1701684at2"/>
<feature type="transmembrane region" description="Helical" evidence="1">
    <location>
        <begin position="771"/>
        <end position="789"/>
    </location>
</feature>
<dbReference type="AlphaFoldDB" id="H3NLT3"/>
<feature type="transmembrane region" description="Helical" evidence="1">
    <location>
        <begin position="822"/>
        <end position="845"/>
    </location>
</feature>
<feature type="transmembrane region" description="Helical" evidence="1">
    <location>
        <begin position="632"/>
        <end position="649"/>
    </location>
</feature>
<keyword evidence="1" id="KW-0812">Transmembrane</keyword>
<keyword evidence="1" id="KW-1133">Transmembrane helix</keyword>
<evidence type="ECO:0000256" key="1">
    <source>
        <dbReference type="SAM" id="Phobius"/>
    </source>
</evidence>
<dbReference type="RefSeq" id="WP_005397244.1">
    <property type="nucleotide sequence ID" value="NZ_JH601088.1"/>
</dbReference>
<feature type="transmembrane region" description="Helical" evidence="1">
    <location>
        <begin position="279"/>
        <end position="303"/>
    </location>
</feature>
<organism evidence="2 3">
    <name type="scientific">Helcococcus kunzii ATCC 51366</name>
    <dbReference type="NCBI Taxonomy" id="883114"/>
    <lineage>
        <taxon>Bacteria</taxon>
        <taxon>Bacillati</taxon>
        <taxon>Bacillota</taxon>
        <taxon>Tissierellia</taxon>
        <taxon>Tissierellales</taxon>
        <taxon>Peptoniphilaceae</taxon>
        <taxon>Helcococcus</taxon>
    </lineage>
</organism>
<feature type="transmembrane region" description="Helical" evidence="1">
    <location>
        <begin position="183"/>
        <end position="201"/>
    </location>
</feature>
<accession>H3NLT3</accession>
<feature type="transmembrane region" description="Helical" evidence="1">
    <location>
        <begin position="310"/>
        <end position="326"/>
    </location>
</feature>
<dbReference type="GO" id="GO:0005886">
    <property type="term" value="C:plasma membrane"/>
    <property type="evidence" value="ECO:0007669"/>
    <property type="project" value="UniProtKB-SubCell"/>
</dbReference>
<keyword evidence="3" id="KW-1185">Reference proteome</keyword>
<name>H3NLT3_9FIRM</name>
<dbReference type="GeneID" id="96998307"/>
<dbReference type="EMBL" id="AGEI01000011">
    <property type="protein sequence ID" value="EHR35603.1"/>
    <property type="molecule type" value="Genomic_DNA"/>
</dbReference>
<comment type="caution">
    <text evidence="2">The sequence shown here is derived from an EMBL/GenBank/DDBJ whole genome shotgun (WGS) entry which is preliminary data.</text>
</comment>
<dbReference type="eggNOG" id="COG1277">
    <property type="taxonomic scope" value="Bacteria"/>
</dbReference>
<protein>
    <recommendedName>
        <fullName evidence="4">ABC transporter permease</fullName>
    </recommendedName>
</protein>
<dbReference type="GO" id="GO:0140359">
    <property type="term" value="F:ABC-type transporter activity"/>
    <property type="evidence" value="ECO:0007669"/>
    <property type="project" value="InterPro"/>
</dbReference>
<dbReference type="PANTHER" id="PTHR43471">
    <property type="entry name" value="ABC TRANSPORTER PERMEASE"/>
    <property type="match status" value="1"/>
</dbReference>
<proteinExistence type="predicted"/>
<dbReference type="STRING" id="883114.HMPREF9709_00294"/>
<feature type="transmembrane region" description="Helical" evidence="1">
    <location>
        <begin position="371"/>
        <end position="390"/>
    </location>
</feature>